<dbReference type="Pfam" id="PF01231">
    <property type="entry name" value="IDO"/>
    <property type="match status" value="1"/>
</dbReference>
<keyword evidence="4 5" id="KW-0349">Heme</keyword>
<evidence type="ECO:0000256" key="1">
    <source>
        <dbReference type="ARBA" id="ARBA00007119"/>
    </source>
</evidence>
<accession>A0A507QXR3</accession>
<comment type="similarity">
    <text evidence="1 5">Belongs to the indoleamine 2,3-dioxygenase family.</text>
</comment>
<evidence type="ECO:0000256" key="3">
    <source>
        <dbReference type="ARBA" id="ARBA00023004"/>
    </source>
</evidence>
<evidence type="ECO:0000313" key="6">
    <source>
        <dbReference type="EMBL" id="TQB72539.1"/>
    </source>
</evidence>
<dbReference type="PANTHER" id="PTHR28657:SF3">
    <property type="entry name" value="INDOLEAMINE 2,3-DIOXYGENASE"/>
    <property type="match status" value="1"/>
</dbReference>
<keyword evidence="5" id="KW-0223">Dioxygenase</keyword>
<gene>
    <name evidence="6" type="ORF">MPDQ_006762</name>
</gene>
<comment type="function">
    <text evidence="5">Produces N-formyl-kynurenine through the oxidation of tryptophan.</text>
</comment>
<dbReference type="EC" id="1.13.11.52" evidence="5"/>
<keyword evidence="7" id="KW-1185">Reference proteome</keyword>
<dbReference type="AlphaFoldDB" id="A0A507QXR3"/>
<dbReference type="SUPFAM" id="SSF140959">
    <property type="entry name" value="Indolic compounds 2,3-dioxygenase-like"/>
    <property type="match status" value="1"/>
</dbReference>
<dbReference type="Gene3D" id="1.20.58.480">
    <property type="match status" value="1"/>
</dbReference>
<evidence type="ECO:0000313" key="7">
    <source>
        <dbReference type="Proteomes" id="UP000319663"/>
    </source>
</evidence>
<feature type="binding site" description="proximal binding residue" evidence="4">
    <location>
        <position position="393"/>
    </location>
    <ligand>
        <name>heme b</name>
        <dbReference type="ChEBI" id="CHEBI:60344"/>
    </ligand>
    <ligandPart>
        <name>Fe</name>
        <dbReference type="ChEBI" id="CHEBI:18248"/>
    </ligandPart>
</feature>
<reference evidence="6 7" key="1">
    <citation type="submission" date="2019-06" db="EMBL/GenBank/DDBJ databases">
        <title>Wine fermentation using esterase from Monascus purpureus.</title>
        <authorList>
            <person name="Geng C."/>
            <person name="Zhang Y."/>
        </authorList>
    </citation>
    <scope>NUCLEOTIDE SEQUENCE [LARGE SCALE GENOMIC DNA]</scope>
    <source>
        <strain evidence="6">HQ1</strain>
    </source>
</reference>
<dbReference type="Proteomes" id="UP000319663">
    <property type="component" value="Unassembled WGS sequence"/>
</dbReference>
<dbReference type="GO" id="GO:0019441">
    <property type="term" value="P:L-tryptophan catabolic process to kynurenine"/>
    <property type="evidence" value="ECO:0007669"/>
    <property type="project" value="UniProtKB-UniRule"/>
</dbReference>
<comment type="catalytic activity">
    <reaction evidence="5">
        <text>L-tryptophan + O2 = N-formyl-L-kynurenine</text>
        <dbReference type="Rhea" id="RHEA:24536"/>
        <dbReference type="ChEBI" id="CHEBI:15379"/>
        <dbReference type="ChEBI" id="CHEBI:57912"/>
        <dbReference type="ChEBI" id="CHEBI:58629"/>
    </reaction>
</comment>
<keyword evidence="5" id="KW-0560">Oxidoreductase</keyword>
<dbReference type="GO" id="GO:0046872">
    <property type="term" value="F:metal ion binding"/>
    <property type="evidence" value="ECO:0007669"/>
    <property type="project" value="UniProtKB-UniRule"/>
</dbReference>
<dbReference type="GO" id="GO:0033754">
    <property type="term" value="F:indoleamine 2,3-dioxygenase activity"/>
    <property type="evidence" value="ECO:0007669"/>
    <property type="project" value="UniProtKB-EC"/>
</dbReference>
<organism evidence="6 7">
    <name type="scientific">Monascus purpureus</name>
    <name type="common">Red mold</name>
    <name type="synonym">Monascus anka</name>
    <dbReference type="NCBI Taxonomy" id="5098"/>
    <lineage>
        <taxon>Eukaryota</taxon>
        <taxon>Fungi</taxon>
        <taxon>Dikarya</taxon>
        <taxon>Ascomycota</taxon>
        <taxon>Pezizomycotina</taxon>
        <taxon>Eurotiomycetes</taxon>
        <taxon>Eurotiomycetidae</taxon>
        <taxon>Eurotiales</taxon>
        <taxon>Aspergillaceae</taxon>
        <taxon>Monascus</taxon>
    </lineage>
</organism>
<dbReference type="FunFam" id="1.20.58.480:FF:000005">
    <property type="entry name" value="Indoleamine 2,3-dioxygenase family protein"/>
    <property type="match status" value="1"/>
</dbReference>
<protein>
    <recommendedName>
        <fullName evidence="5">Indoleamine 2,3-dioxygenase</fullName>
        <ecNumber evidence="5">1.13.11.52</ecNumber>
    </recommendedName>
</protein>
<dbReference type="GO" id="GO:0020037">
    <property type="term" value="F:heme binding"/>
    <property type="evidence" value="ECO:0007669"/>
    <property type="project" value="UniProtKB-UniRule"/>
</dbReference>
<dbReference type="InterPro" id="IPR000898">
    <property type="entry name" value="Indolamine_dOase"/>
</dbReference>
<proteinExistence type="inferred from homology"/>
<dbReference type="PANTHER" id="PTHR28657">
    <property type="entry name" value="INDOLEAMINE 2,3-DIOXYGENASE"/>
    <property type="match status" value="1"/>
</dbReference>
<name>A0A507QXR3_MONPU</name>
<evidence type="ECO:0000256" key="4">
    <source>
        <dbReference type="PIRSR" id="PIRSR600898-1"/>
    </source>
</evidence>
<keyword evidence="2 4" id="KW-0479">Metal-binding</keyword>
<sequence>MSSQPTTLERFPHINDDPATLSHALDPFTITTSTGFMPYATAPSTLPDVFKPLLSLLDRFPVVRADGSPGLLAKYELGPAVLAELPDLTAEVDKIVTADGSPDLFTITALFRDYSFLASAYLLEPCWENWCKNPDRGYGLGRDRLPKSVAGPMYRCAQLLDIPPFMSYAGAYALFNYTLEDPSKGLQYSNLRLVRAFERGLDPKSSEAGFILTHVDMVKESSTLVAGALKVISTLEQGGSRDEVNDGFREILRAMEKIEASMEEMWSQSKPADYLSFRVFIFGITSQSMFPNGVIYEGIEDNKPLYFRGESGANDSMIPLLDHLLQIPMPSTPLTKILHEFRAYRPLPHREFLAHINCKSAELGVRDYAVQDTETTVLLLKTLDHVRSFRWRHWLFAREYIIRRTPHPTATGGSPIVTWLPNQLSAVMDLMISVYDTYLCPKEGQNGSSNVLSSYQNQVAPIMELVRDQREKLAKEVDRWCKERGV</sequence>
<dbReference type="OrthoDB" id="10262710at2759"/>
<comment type="caution">
    <text evidence="6">The sequence shown here is derived from an EMBL/GenBank/DDBJ whole genome shotgun (WGS) entry which is preliminary data.</text>
</comment>
<dbReference type="STRING" id="5098.A0A507QXR3"/>
<keyword evidence="3 4" id="KW-0408">Iron</keyword>
<dbReference type="InterPro" id="IPR037217">
    <property type="entry name" value="Trp/Indoleamine_2_3_dOase-like"/>
</dbReference>
<evidence type="ECO:0000256" key="2">
    <source>
        <dbReference type="ARBA" id="ARBA00022723"/>
    </source>
</evidence>
<dbReference type="EMBL" id="VIFY01000062">
    <property type="protein sequence ID" value="TQB72539.1"/>
    <property type="molecule type" value="Genomic_DNA"/>
</dbReference>
<evidence type="ECO:0000256" key="5">
    <source>
        <dbReference type="RuleBase" id="RU369119"/>
    </source>
</evidence>